<dbReference type="KEGG" id="orp:MOP44_09170"/>
<evidence type="ECO:0000256" key="2">
    <source>
        <dbReference type="SAM" id="Phobius"/>
    </source>
</evidence>
<feature type="transmembrane region" description="Helical" evidence="2">
    <location>
        <begin position="70"/>
        <end position="93"/>
    </location>
</feature>
<name>A0A9J7BXV8_9BACT</name>
<dbReference type="Proteomes" id="UP001059380">
    <property type="component" value="Chromosome"/>
</dbReference>
<keyword evidence="2" id="KW-0472">Membrane</keyword>
<evidence type="ECO:0000313" key="3">
    <source>
        <dbReference type="EMBL" id="UWZ86101.1"/>
    </source>
</evidence>
<evidence type="ECO:0000313" key="4">
    <source>
        <dbReference type="Proteomes" id="UP001059380"/>
    </source>
</evidence>
<reference evidence="3" key="1">
    <citation type="submission" date="2021-04" db="EMBL/GenBank/DDBJ databases">
        <title>Phylogenetic analysis of Acidobacteriaceae.</title>
        <authorList>
            <person name="Qiu L."/>
            <person name="Zhang Q."/>
        </authorList>
    </citation>
    <scope>NUCLEOTIDE SEQUENCE</scope>
    <source>
        <strain evidence="3">DSM 25168</strain>
    </source>
</reference>
<evidence type="ECO:0000256" key="1">
    <source>
        <dbReference type="SAM" id="MobiDB-lite"/>
    </source>
</evidence>
<dbReference type="RefSeq" id="WP_260795744.1">
    <property type="nucleotide sequence ID" value="NZ_CP093313.1"/>
</dbReference>
<accession>A0A9J7BXV8</accession>
<sequence length="94" mass="10154">MKRQGTGNERQGTGNREPGTEDVVALLRAAVLPVGEDAGPEHDLWRQMQARLQQEAGGSVRLKSVPWFDWALAGGVALVVVAFPAAVPVLLYYL</sequence>
<feature type="compositionally biased region" description="Polar residues" evidence="1">
    <location>
        <begin position="1"/>
        <end position="14"/>
    </location>
</feature>
<dbReference type="EMBL" id="CP093313">
    <property type="protein sequence ID" value="UWZ86101.1"/>
    <property type="molecule type" value="Genomic_DNA"/>
</dbReference>
<proteinExistence type="predicted"/>
<gene>
    <name evidence="3" type="ORF">MOP44_09170</name>
</gene>
<keyword evidence="2" id="KW-0812">Transmembrane</keyword>
<organism evidence="3 4">
    <name type="scientific">Occallatibacter riparius</name>
    <dbReference type="NCBI Taxonomy" id="1002689"/>
    <lineage>
        <taxon>Bacteria</taxon>
        <taxon>Pseudomonadati</taxon>
        <taxon>Acidobacteriota</taxon>
        <taxon>Terriglobia</taxon>
        <taxon>Terriglobales</taxon>
        <taxon>Acidobacteriaceae</taxon>
        <taxon>Occallatibacter</taxon>
    </lineage>
</organism>
<keyword evidence="2" id="KW-1133">Transmembrane helix</keyword>
<feature type="region of interest" description="Disordered" evidence="1">
    <location>
        <begin position="1"/>
        <end position="20"/>
    </location>
</feature>
<dbReference type="AlphaFoldDB" id="A0A9J7BXV8"/>
<keyword evidence="4" id="KW-1185">Reference proteome</keyword>
<protein>
    <submittedName>
        <fullName evidence="3">Uncharacterized protein</fullName>
    </submittedName>
</protein>